<gene>
    <name evidence="2" type="ORF">CEPID_12485</name>
</gene>
<evidence type="ECO:0000313" key="2">
    <source>
        <dbReference type="EMBL" id="AKK04319.1"/>
    </source>
</evidence>
<dbReference type="KEGG" id="cei:CEPID_12485"/>
<proteinExistence type="predicted"/>
<feature type="domain" description="DUF4185" evidence="1">
    <location>
        <begin position="12"/>
        <end position="113"/>
    </location>
</feature>
<accession>A0A0G3GT68</accession>
<evidence type="ECO:0000259" key="1">
    <source>
        <dbReference type="Pfam" id="PF13810"/>
    </source>
</evidence>
<dbReference type="EMBL" id="CP011541">
    <property type="protein sequence ID" value="AKK04319.1"/>
    <property type="molecule type" value="Genomic_DNA"/>
</dbReference>
<dbReference type="Pfam" id="PF13810">
    <property type="entry name" value="DUF4185"/>
    <property type="match status" value="1"/>
</dbReference>
<evidence type="ECO:0000313" key="3">
    <source>
        <dbReference type="Proteomes" id="UP000035368"/>
    </source>
</evidence>
<dbReference type="PATRIC" id="fig|1050174.4.peg.2521"/>
<protein>
    <submittedName>
        <fullName evidence="2">Putative DUF4185 family protein</fullName>
    </submittedName>
</protein>
<dbReference type="AlphaFoldDB" id="A0A0G3GT68"/>
<organism evidence="2 3">
    <name type="scientific">Corynebacterium epidermidicanis</name>
    <dbReference type="NCBI Taxonomy" id="1050174"/>
    <lineage>
        <taxon>Bacteria</taxon>
        <taxon>Bacillati</taxon>
        <taxon>Actinomycetota</taxon>
        <taxon>Actinomycetes</taxon>
        <taxon>Mycobacteriales</taxon>
        <taxon>Corynebacteriaceae</taxon>
        <taxon>Corynebacterium</taxon>
    </lineage>
</organism>
<dbReference type="OrthoDB" id="4789771at2"/>
<dbReference type="Proteomes" id="UP000035368">
    <property type="component" value="Chromosome"/>
</dbReference>
<dbReference type="InterPro" id="IPR025442">
    <property type="entry name" value="DUF4185"/>
</dbReference>
<keyword evidence="3" id="KW-1185">Reference proteome</keyword>
<reference evidence="2 3" key="1">
    <citation type="submission" date="2015-05" db="EMBL/GenBank/DDBJ databases">
        <title>Complete genome sequence of Corynebacterium epidermidicanis DSM 45586, isolated from the skin of a dog suffering from pruritus.</title>
        <authorList>
            <person name="Ruckert C."/>
            <person name="Albersmeier A."/>
            <person name="Winkler A."/>
            <person name="Tauch A."/>
        </authorList>
    </citation>
    <scope>NUCLEOTIDE SEQUENCE [LARGE SCALE GENOMIC DNA]</scope>
    <source>
        <strain evidence="2 3">DSM 45586</strain>
    </source>
</reference>
<sequence length="163" mass="17629">MIGDLLGPGISDHLNVRSGDLGTMGPIGTGREFAIIFGDSFRGVHLGDGEWLSPVGAVAELDANGKIVLKRPLNNSSQMEQLIRYQHNDRGLTLLPSDVINGTLYLQAMWNEGVDTFFHTADPQPHMAMRMAVPESAPELEVTITELAEPTDQLAPVSVIPVE</sequence>
<name>A0A0G3GT68_9CORY</name>